<feature type="chain" id="PRO_5018096675" evidence="1">
    <location>
        <begin position="20"/>
        <end position="273"/>
    </location>
</feature>
<dbReference type="SMART" id="SM00228">
    <property type="entry name" value="PDZ"/>
    <property type="match status" value="1"/>
</dbReference>
<dbReference type="InterPro" id="IPR001478">
    <property type="entry name" value="PDZ"/>
</dbReference>
<dbReference type="PROSITE" id="PS50106">
    <property type="entry name" value="PDZ"/>
    <property type="match status" value="1"/>
</dbReference>
<dbReference type="SUPFAM" id="SSF50156">
    <property type="entry name" value="PDZ domain-like"/>
    <property type="match status" value="1"/>
</dbReference>
<dbReference type="Gene3D" id="2.30.42.10">
    <property type="match status" value="1"/>
</dbReference>
<accession>A0A3N1P305</accession>
<dbReference type="Pfam" id="PF17820">
    <property type="entry name" value="PDZ_6"/>
    <property type="match status" value="1"/>
</dbReference>
<dbReference type="InterPro" id="IPR036034">
    <property type="entry name" value="PDZ_sf"/>
</dbReference>
<gene>
    <name evidence="3" type="ORF">EDC28_1113</name>
</gene>
<organism evidence="3 4">
    <name type="scientific">Gallaecimonas pentaromativorans</name>
    <dbReference type="NCBI Taxonomy" id="584787"/>
    <lineage>
        <taxon>Bacteria</taxon>
        <taxon>Pseudomonadati</taxon>
        <taxon>Pseudomonadota</taxon>
        <taxon>Gammaproteobacteria</taxon>
        <taxon>Enterobacterales</taxon>
        <taxon>Gallaecimonadaceae</taxon>
        <taxon>Gallaecimonas</taxon>
    </lineage>
</organism>
<proteinExistence type="predicted"/>
<dbReference type="STRING" id="584787.GCA_001247655_03530"/>
<sequence length="273" mass="30450">MRALWLLGLLALTSLPTLAADNDAEQLARERARAAVMAAETDGNIKHQVLEEPARRFYDWGAVMNKDFEVVAVTPGSDAAQMGIQKGDKVLSVNGKLTNRRELKDVLAQLNELENGAALSVQVQRGKEKSSFSTEVHVKVIPAWRLEIQPKAATAAVDHGQCGRVSVFFTPPQARDLYPAYVNSIDGKGVLRTIDSFELSPGRHTIALHELITDYRLSHRGMGMENAKLLTIDVEPNKVYYMAAKFLPENRFKTYKSQFWEPVMWRVADKACP</sequence>
<evidence type="ECO:0000313" key="4">
    <source>
        <dbReference type="Proteomes" id="UP000268033"/>
    </source>
</evidence>
<dbReference type="Proteomes" id="UP000268033">
    <property type="component" value="Unassembled WGS sequence"/>
</dbReference>
<evidence type="ECO:0000259" key="2">
    <source>
        <dbReference type="PROSITE" id="PS50106"/>
    </source>
</evidence>
<comment type="caution">
    <text evidence="3">The sequence shown here is derived from an EMBL/GenBank/DDBJ whole genome shotgun (WGS) entry which is preliminary data.</text>
</comment>
<feature type="domain" description="PDZ" evidence="2">
    <location>
        <begin position="70"/>
        <end position="125"/>
    </location>
</feature>
<keyword evidence="1" id="KW-0732">Signal</keyword>
<dbReference type="EMBL" id="RJUL01000011">
    <property type="protein sequence ID" value="ROQ21901.1"/>
    <property type="molecule type" value="Genomic_DNA"/>
</dbReference>
<reference evidence="3 4" key="1">
    <citation type="submission" date="2018-11" db="EMBL/GenBank/DDBJ databases">
        <title>Genomic Encyclopedia of Type Strains, Phase IV (KMG-IV): sequencing the most valuable type-strain genomes for metagenomic binning, comparative biology and taxonomic classification.</title>
        <authorList>
            <person name="Goeker M."/>
        </authorList>
    </citation>
    <scope>NUCLEOTIDE SEQUENCE [LARGE SCALE GENOMIC DNA]</scope>
    <source>
        <strain evidence="3 4">DSM 21945</strain>
    </source>
</reference>
<dbReference type="InterPro" id="IPR041489">
    <property type="entry name" value="PDZ_6"/>
</dbReference>
<name>A0A3N1P305_9GAMM</name>
<protein>
    <submittedName>
        <fullName evidence="3">PDZ domain-containing protein</fullName>
    </submittedName>
</protein>
<dbReference type="AlphaFoldDB" id="A0A3N1P305"/>
<evidence type="ECO:0000256" key="1">
    <source>
        <dbReference type="SAM" id="SignalP"/>
    </source>
</evidence>
<feature type="signal peptide" evidence="1">
    <location>
        <begin position="1"/>
        <end position="19"/>
    </location>
</feature>
<evidence type="ECO:0000313" key="3">
    <source>
        <dbReference type="EMBL" id="ROQ21901.1"/>
    </source>
</evidence>
<keyword evidence="4" id="KW-1185">Reference proteome</keyword>
<dbReference type="RefSeq" id="WP_123422422.1">
    <property type="nucleotide sequence ID" value="NZ_RJUL01000011.1"/>
</dbReference>